<evidence type="ECO:0000313" key="3">
    <source>
        <dbReference type="Proteomes" id="UP000639772"/>
    </source>
</evidence>
<dbReference type="PANTHER" id="PTHR34191">
    <property type="entry name" value="LATE EMBRYOGENESIS ABUNDANT PROTEIN (LEA) FAMILY PROTEIN"/>
    <property type="match status" value="1"/>
</dbReference>
<dbReference type="Proteomes" id="UP000639772">
    <property type="component" value="Chromosome 3"/>
</dbReference>
<sequence length="166" mass="18578">MPRVGFRSVTKSIKANRTVVYKTANVEQQQQQGNLISEKMSSSQQFKAGQAYGDSAVRIPFPCLARLFSLAYSIPFFRWCRPGRTNWSSPPRTRLRKTAQSALEKKDEMVQTARDTAQRATQSAEENKEHTAGFIQQAGEQMKSMAQNAMETVKSTLGVGESNPKQ</sequence>
<reference evidence="2 3" key="1">
    <citation type="journal article" date="2020" name="Nat. Food">
        <title>A phased Vanilla planifolia genome enables genetic improvement of flavour and production.</title>
        <authorList>
            <person name="Hasing T."/>
            <person name="Tang H."/>
            <person name="Brym M."/>
            <person name="Khazi F."/>
            <person name="Huang T."/>
            <person name="Chambers A.H."/>
        </authorList>
    </citation>
    <scope>NUCLEOTIDE SEQUENCE [LARGE SCALE GENOMIC DNA]</scope>
    <source>
        <tissue evidence="2">Leaf</tissue>
    </source>
</reference>
<organism evidence="2 3">
    <name type="scientific">Vanilla planifolia</name>
    <name type="common">Vanilla</name>
    <dbReference type="NCBI Taxonomy" id="51239"/>
    <lineage>
        <taxon>Eukaryota</taxon>
        <taxon>Viridiplantae</taxon>
        <taxon>Streptophyta</taxon>
        <taxon>Embryophyta</taxon>
        <taxon>Tracheophyta</taxon>
        <taxon>Spermatophyta</taxon>
        <taxon>Magnoliopsida</taxon>
        <taxon>Liliopsida</taxon>
        <taxon>Asparagales</taxon>
        <taxon>Orchidaceae</taxon>
        <taxon>Vanilloideae</taxon>
        <taxon>Vanilleae</taxon>
        <taxon>Vanilla</taxon>
    </lineage>
</organism>
<comment type="caution">
    <text evidence="2">The sequence shown here is derived from an EMBL/GenBank/DDBJ whole genome shotgun (WGS) entry which is preliminary data.</text>
</comment>
<feature type="compositionally biased region" description="Polar residues" evidence="1">
    <location>
        <begin position="113"/>
        <end position="124"/>
    </location>
</feature>
<proteinExistence type="predicted"/>
<evidence type="ECO:0000313" key="2">
    <source>
        <dbReference type="EMBL" id="KAG0490180.1"/>
    </source>
</evidence>
<dbReference type="EMBL" id="JADCNM010000003">
    <property type="protein sequence ID" value="KAG0490180.1"/>
    <property type="molecule type" value="Genomic_DNA"/>
</dbReference>
<dbReference type="PANTHER" id="PTHR34191:SF20">
    <property type="entry name" value="LATE EMBRYOGENESIS ABUNDANT PROTEIN (LEA) FAMILY PROTEIN"/>
    <property type="match status" value="1"/>
</dbReference>
<protein>
    <submittedName>
        <fullName evidence="2">Uncharacterized protein</fullName>
    </submittedName>
</protein>
<feature type="compositionally biased region" description="Polar residues" evidence="1">
    <location>
        <begin position="144"/>
        <end position="155"/>
    </location>
</feature>
<dbReference type="AlphaFoldDB" id="A0A835VAW6"/>
<name>A0A835VAW6_VANPL</name>
<gene>
    <name evidence="2" type="ORF">HPP92_007043</name>
</gene>
<dbReference type="OrthoDB" id="1736743at2759"/>
<dbReference type="InterPro" id="IPR039624">
    <property type="entry name" value="LEA1/2/D7/KIN2"/>
</dbReference>
<feature type="region of interest" description="Disordered" evidence="1">
    <location>
        <begin position="83"/>
        <end position="166"/>
    </location>
</feature>
<evidence type="ECO:0000256" key="1">
    <source>
        <dbReference type="SAM" id="MobiDB-lite"/>
    </source>
</evidence>
<accession>A0A835VAW6</accession>